<dbReference type="AlphaFoldDB" id="A0A1G9U0M8"/>
<feature type="transmembrane region" description="Helical" evidence="1">
    <location>
        <begin position="28"/>
        <end position="48"/>
    </location>
</feature>
<evidence type="ECO:0000313" key="4">
    <source>
        <dbReference type="Proteomes" id="UP000199451"/>
    </source>
</evidence>
<dbReference type="InterPro" id="IPR045679">
    <property type="entry name" value="DUF6199"/>
</dbReference>
<keyword evidence="4" id="KW-1185">Reference proteome</keyword>
<feature type="transmembrane region" description="Helical" evidence="1">
    <location>
        <begin position="108"/>
        <end position="131"/>
    </location>
</feature>
<feature type="domain" description="DUF6199" evidence="2">
    <location>
        <begin position="260"/>
        <end position="318"/>
    </location>
</feature>
<keyword evidence="1" id="KW-0812">Transmembrane</keyword>
<organism evidence="3 4">
    <name type="scientific">Halogranum gelatinilyticum</name>
    <dbReference type="NCBI Taxonomy" id="660521"/>
    <lineage>
        <taxon>Archaea</taxon>
        <taxon>Methanobacteriati</taxon>
        <taxon>Methanobacteriota</taxon>
        <taxon>Stenosarchaea group</taxon>
        <taxon>Halobacteria</taxon>
        <taxon>Halobacteriales</taxon>
        <taxon>Haloferacaceae</taxon>
    </lineage>
</organism>
<dbReference type="OrthoDB" id="116519at2157"/>
<dbReference type="STRING" id="660521.SAMN04487949_1991"/>
<feature type="transmembrane region" description="Helical" evidence="1">
    <location>
        <begin position="256"/>
        <end position="280"/>
    </location>
</feature>
<dbReference type="RefSeq" id="WP_089697228.1">
    <property type="nucleotide sequence ID" value="NZ_FNHL01000002.1"/>
</dbReference>
<feature type="transmembrane region" description="Helical" evidence="1">
    <location>
        <begin position="305"/>
        <end position="324"/>
    </location>
</feature>
<proteinExistence type="predicted"/>
<protein>
    <recommendedName>
        <fullName evidence="2">DUF6199 domain-containing protein</fullName>
    </recommendedName>
</protein>
<evidence type="ECO:0000256" key="1">
    <source>
        <dbReference type="SAM" id="Phobius"/>
    </source>
</evidence>
<reference evidence="4" key="1">
    <citation type="submission" date="2016-10" db="EMBL/GenBank/DDBJ databases">
        <authorList>
            <person name="Varghese N."/>
            <person name="Submissions S."/>
        </authorList>
    </citation>
    <scope>NUCLEOTIDE SEQUENCE [LARGE SCALE GENOMIC DNA]</scope>
    <source>
        <strain evidence="4">CGMCC 1.10119</strain>
    </source>
</reference>
<dbReference type="Proteomes" id="UP000199451">
    <property type="component" value="Unassembled WGS sequence"/>
</dbReference>
<evidence type="ECO:0000259" key="2">
    <source>
        <dbReference type="Pfam" id="PF19701"/>
    </source>
</evidence>
<feature type="transmembrane region" description="Helical" evidence="1">
    <location>
        <begin position="198"/>
        <end position="217"/>
    </location>
</feature>
<accession>A0A1G9U0M8</accession>
<sequence>MALPRPLARLVAPHRAFGDDENRTSLPVALGLVLLVAVVSTVSFSMAATPIAAAVDGTVTVDNPNRPADFVCQSQTDDGSGWNSDTPEACTEPEQLTRSLAGYAQSAVGGLLGPAFLTVVVGWLLATAWLYTLTGSGDEGLVTTLLGDTAWAGLPFLLPAVARPLVLGRTAETYRYGATIESVETTAVAVASGADSTVLFAVSVAALLWSGAVLVGVAHRRRDLPLRGAGSLVAVPVGILVFAASAQQTPGASQRAFVVGGIMLAFGLPYALFPVALIRLSKRLELIGFRGDVEPEEWYVNLHRYGGLAAACLGFLLVGAPPLVI</sequence>
<gene>
    <name evidence="3" type="ORF">SAMN04487949_1991</name>
</gene>
<keyword evidence="1" id="KW-0472">Membrane</keyword>
<dbReference type="EMBL" id="FNHL01000002">
    <property type="protein sequence ID" value="SDM53519.1"/>
    <property type="molecule type" value="Genomic_DNA"/>
</dbReference>
<feature type="transmembrane region" description="Helical" evidence="1">
    <location>
        <begin position="224"/>
        <end position="244"/>
    </location>
</feature>
<evidence type="ECO:0000313" key="3">
    <source>
        <dbReference type="EMBL" id="SDM53519.1"/>
    </source>
</evidence>
<name>A0A1G9U0M8_9EURY</name>
<keyword evidence="1" id="KW-1133">Transmembrane helix</keyword>
<dbReference type="Pfam" id="PF19701">
    <property type="entry name" value="DUF6199"/>
    <property type="match status" value="1"/>
</dbReference>